<protein>
    <submittedName>
        <fullName evidence="1">Glycosyltransferase family 2 protein</fullName>
    </submittedName>
</protein>
<evidence type="ECO:0000313" key="1">
    <source>
        <dbReference type="EMBL" id="MFC0199929.1"/>
    </source>
</evidence>
<gene>
    <name evidence="1" type="ORF">ACFFIZ_06230</name>
</gene>
<sequence length="281" mass="30984">MGTPVIGAALRRFKQRRRTARALAEIARRPEGPGQPHGLPSELIVSLTSYPPRFATLAPSLRSLMRQTVQPDRVILWLTEGDEADLPPEVCSLPGLQVETCQNWRSYTKIVPSLLNHPHAHLVTADDDVHYTADWLEQLVSAVHQGARVAALRAHRVELAASGGPAPYEAWRHNLRAPEQGPLVFPTGVSGVIYAPDVFHPDVTRPDLFETLAPGADDIWLYWMHRLAGSQPRKIGGRARILEWEGSQAVNLRAGNRQGNGNDRAVAALLDRYGWPGEGRA</sequence>
<organism evidence="1 2">
    <name type="scientific">Paracoccus rhizosphaerae</name>
    <dbReference type="NCBI Taxonomy" id="1133347"/>
    <lineage>
        <taxon>Bacteria</taxon>
        <taxon>Pseudomonadati</taxon>
        <taxon>Pseudomonadota</taxon>
        <taxon>Alphaproteobacteria</taxon>
        <taxon>Rhodobacterales</taxon>
        <taxon>Paracoccaceae</taxon>
        <taxon>Paracoccus</taxon>
    </lineage>
</organism>
<keyword evidence="2" id="KW-1185">Reference proteome</keyword>
<dbReference type="InterPro" id="IPR029044">
    <property type="entry name" value="Nucleotide-diphossugar_trans"/>
</dbReference>
<dbReference type="Proteomes" id="UP001589795">
    <property type="component" value="Unassembled WGS sequence"/>
</dbReference>
<accession>A0ABV6CGS1</accession>
<reference evidence="1 2" key="1">
    <citation type="submission" date="2024-09" db="EMBL/GenBank/DDBJ databases">
        <authorList>
            <person name="Sun Q."/>
            <person name="Mori K."/>
        </authorList>
    </citation>
    <scope>NUCLEOTIDE SEQUENCE [LARGE SCALE GENOMIC DNA]</scope>
    <source>
        <strain evidence="1 2">CCM 7904</strain>
    </source>
</reference>
<evidence type="ECO:0000313" key="2">
    <source>
        <dbReference type="Proteomes" id="UP001589795"/>
    </source>
</evidence>
<dbReference type="EMBL" id="JBHLWQ010000055">
    <property type="protein sequence ID" value="MFC0199929.1"/>
    <property type="molecule type" value="Genomic_DNA"/>
</dbReference>
<comment type="caution">
    <text evidence="1">The sequence shown here is derived from an EMBL/GenBank/DDBJ whole genome shotgun (WGS) entry which is preliminary data.</text>
</comment>
<proteinExistence type="predicted"/>
<dbReference type="RefSeq" id="WP_265505143.1">
    <property type="nucleotide sequence ID" value="NZ_JAOTBE010000001.1"/>
</dbReference>
<name>A0ABV6CGS1_9RHOB</name>
<dbReference type="SUPFAM" id="SSF53448">
    <property type="entry name" value="Nucleotide-diphospho-sugar transferases"/>
    <property type="match status" value="1"/>
</dbReference>